<dbReference type="AlphaFoldDB" id="A0A835GNS2"/>
<gene>
    <name evidence="2" type="ORF">HW555_001707</name>
</gene>
<keyword evidence="3" id="KW-1185">Reference proteome</keyword>
<organism evidence="2 3">
    <name type="scientific">Spodoptera exigua</name>
    <name type="common">Beet armyworm</name>
    <name type="synonym">Noctua fulgens</name>
    <dbReference type="NCBI Taxonomy" id="7107"/>
    <lineage>
        <taxon>Eukaryota</taxon>
        <taxon>Metazoa</taxon>
        <taxon>Ecdysozoa</taxon>
        <taxon>Arthropoda</taxon>
        <taxon>Hexapoda</taxon>
        <taxon>Insecta</taxon>
        <taxon>Pterygota</taxon>
        <taxon>Neoptera</taxon>
        <taxon>Endopterygota</taxon>
        <taxon>Lepidoptera</taxon>
        <taxon>Glossata</taxon>
        <taxon>Ditrysia</taxon>
        <taxon>Noctuoidea</taxon>
        <taxon>Noctuidae</taxon>
        <taxon>Amphipyrinae</taxon>
        <taxon>Spodoptera</taxon>
    </lineage>
</organism>
<evidence type="ECO:0000313" key="2">
    <source>
        <dbReference type="EMBL" id="KAF9422713.1"/>
    </source>
</evidence>
<reference evidence="2" key="1">
    <citation type="submission" date="2020-08" db="EMBL/GenBank/DDBJ databases">
        <title>Spodoptera exigua strain:BAW_Kor-Di-RS1 Genome sequencing and assembly.</title>
        <authorList>
            <person name="Kim J."/>
            <person name="Nam H.Y."/>
            <person name="Kwon M."/>
            <person name="Choi J.H."/>
            <person name="Cho S.R."/>
            <person name="Kim G.-H."/>
        </authorList>
    </citation>
    <scope>NUCLEOTIDE SEQUENCE</scope>
    <source>
        <strain evidence="2">BAW_Kor-Di-RS1</strain>
        <tissue evidence="2">Whole-body</tissue>
    </source>
</reference>
<dbReference type="Proteomes" id="UP000648187">
    <property type="component" value="Unassembled WGS sequence"/>
</dbReference>
<feature type="region of interest" description="Disordered" evidence="1">
    <location>
        <begin position="1"/>
        <end position="54"/>
    </location>
</feature>
<accession>A0A835GNS2</accession>
<evidence type="ECO:0000256" key="1">
    <source>
        <dbReference type="SAM" id="MobiDB-lite"/>
    </source>
</evidence>
<name>A0A835GNS2_SPOEX</name>
<comment type="caution">
    <text evidence="2">The sequence shown here is derived from an EMBL/GenBank/DDBJ whole genome shotgun (WGS) entry which is preliminary data.</text>
</comment>
<protein>
    <submittedName>
        <fullName evidence="2">Uncharacterized protein</fullName>
    </submittedName>
</protein>
<dbReference type="EMBL" id="JACKWZ010000014">
    <property type="protein sequence ID" value="KAF9422713.1"/>
    <property type="molecule type" value="Genomic_DNA"/>
</dbReference>
<evidence type="ECO:0000313" key="3">
    <source>
        <dbReference type="Proteomes" id="UP000648187"/>
    </source>
</evidence>
<proteinExistence type="predicted"/>
<sequence>MNEPPDDPGGGLTPLEVPEASNFITYPPNCPPREESDGSFFDTDASENTNTSTLKRKRVSVRKICKQCNKKKRKHRKVDGPVPSNECQCIFDDEMAVPTQSLGNNFTSPAPLHSSTPLLNESNVSQRVQPPPTEQPSAPVARPRYVSTDLSPYVVHVMKEQSTPNENCTMHPVSFGYFLKKHCFRNVINGSLKRVGRNRLSISFSNYEDANSFLNNDILKQYNYKTFIPISNITRMGVIRGVPVSSAVNSIVASI</sequence>